<comment type="caution">
    <text evidence="1">The sequence shown here is derived from an EMBL/GenBank/DDBJ whole genome shotgun (WGS) entry which is preliminary data.</text>
</comment>
<dbReference type="Gene3D" id="3.30.530.20">
    <property type="match status" value="1"/>
</dbReference>
<organism evidence="1 2">
    <name type="scientific">Nocardioides plantarum</name>
    <dbReference type="NCBI Taxonomy" id="29299"/>
    <lineage>
        <taxon>Bacteria</taxon>
        <taxon>Bacillati</taxon>
        <taxon>Actinomycetota</taxon>
        <taxon>Actinomycetes</taxon>
        <taxon>Propionibacteriales</taxon>
        <taxon>Nocardioidaceae</taxon>
        <taxon>Nocardioides</taxon>
    </lineage>
</organism>
<evidence type="ECO:0000313" key="1">
    <source>
        <dbReference type="EMBL" id="MFB9312022.1"/>
    </source>
</evidence>
<dbReference type="InterPro" id="IPR023393">
    <property type="entry name" value="START-like_dom_sf"/>
</dbReference>
<dbReference type="Pfam" id="PF10604">
    <property type="entry name" value="Polyketide_cyc2"/>
    <property type="match status" value="1"/>
</dbReference>
<dbReference type="EMBL" id="JBHMDG010000002">
    <property type="protein sequence ID" value="MFB9312022.1"/>
    <property type="molecule type" value="Genomic_DNA"/>
</dbReference>
<dbReference type="Proteomes" id="UP001589750">
    <property type="component" value="Unassembled WGS sequence"/>
</dbReference>
<accession>A0ABV5K5L8</accession>
<name>A0ABV5K5L8_9ACTN</name>
<dbReference type="RefSeq" id="WP_140010785.1">
    <property type="nucleotide sequence ID" value="NZ_JBHMDG010000002.1"/>
</dbReference>
<keyword evidence="2" id="KW-1185">Reference proteome</keyword>
<dbReference type="SUPFAM" id="SSF55961">
    <property type="entry name" value="Bet v1-like"/>
    <property type="match status" value="1"/>
</dbReference>
<dbReference type="InterPro" id="IPR019587">
    <property type="entry name" value="Polyketide_cyclase/dehydratase"/>
</dbReference>
<evidence type="ECO:0000313" key="2">
    <source>
        <dbReference type="Proteomes" id="UP001589750"/>
    </source>
</evidence>
<reference evidence="1 2" key="1">
    <citation type="submission" date="2024-09" db="EMBL/GenBank/DDBJ databases">
        <authorList>
            <person name="Sun Q."/>
            <person name="Mori K."/>
        </authorList>
    </citation>
    <scope>NUCLEOTIDE SEQUENCE [LARGE SCALE GENOMIC DNA]</scope>
    <source>
        <strain evidence="1 2">JCM 9626</strain>
    </source>
</reference>
<protein>
    <submittedName>
        <fullName evidence="1">SRPBCC family protein</fullName>
    </submittedName>
</protein>
<sequence>MPQVSADIWVAVSPATAFAVSQTTGEARLRWDPFIRTQRLIGADRPATGVQTFTRARLGPSMVSRYVSYRPPTSVGMTMERGPWFFERFGGGWRFTPQERDGVAGTHAVWKYTWTTRPAWLSPVADRIGHWLLGREIRARIAAWAAACSDPVVLAACAPEVP</sequence>
<gene>
    <name evidence="1" type="ORF">ACFFRI_03105</name>
</gene>
<proteinExistence type="predicted"/>